<comment type="caution">
    <text evidence="1">The sequence shown here is derived from an EMBL/GenBank/DDBJ whole genome shotgun (WGS) entry which is preliminary data.</text>
</comment>
<keyword evidence="2" id="KW-1185">Reference proteome</keyword>
<sequence length="94" mass="11256">MPLEAMLAYERYTGTTQEQKTQRKTKAKYFDNVKDWTRKYSTEIFTTIERKEDWREMTTEVERASNIPKMTLDSGRQKEDLMQVFAYIITSVDL</sequence>
<reference evidence="1 2" key="1">
    <citation type="journal article" date="2021" name="Elife">
        <title>Chloroplast acquisition without the gene transfer in kleptoplastic sea slugs, Plakobranchus ocellatus.</title>
        <authorList>
            <person name="Maeda T."/>
            <person name="Takahashi S."/>
            <person name="Yoshida T."/>
            <person name="Shimamura S."/>
            <person name="Takaki Y."/>
            <person name="Nagai Y."/>
            <person name="Toyoda A."/>
            <person name="Suzuki Y."/>
            <person name="Arimoto A."/>
            <person name="Ishii H."/>
            <person name="Satoh N."/>
            <person name="Nishiyama T."/>
            <person name="Hasebe M."/>
            <person name="Maruyama T."/>
            <person name="Minagawa J."/>
            <person name="Obokata J."/>
            <person name="Shigenobu S."/>
        </authorList>
    </citation>
    <scope>NUCLEOTIDE SEQUENCE [LARGE SCALE GENOMIC DNA]</scope>
</reference>
<dbReference type="AlphaFoldDB" id="A0AAV3ZGR5"/>
<dbReference type="EMBL" id="BLXT01002363">
    <property type="protein sequence ID" value="GFN93652.1"/>
    <property type="molecule type" value="Genomic_DNA"/>
</dbReference>
<accession>A0AAV3ZGR5</accession>
<evidence type="ECO:0000313" key="2">
    <source>
        <dbReference type="Proteomes" id="UP000735302"/>
    </source>
</evidence>
<protein>
    <submittedName>
        <fullName evidence="1">Uncharacterized protein</fullName>
    </submittedName>
</protein>
<organism evidence="1 2">
    <name type="scientific">Plakobranchus ocellatus</name>
    <dbReference type="NCBI Taxonomy" id="259542"/>
    <lineage>
        <taxon>Eukaryota</taxon>
        <taxon>Metazoa</taxon>
        <taxon>Spiralia</taxon>
        <taxon>Lophotrochozoa</taxon>
        <taxon>Mollusca</taxon>
        <taxon>Gastropoda</taxon>
        <taxon>Heterobranchia</taxon>
        <taxon>Euthyneura</taxon>
        <taxon>Panpulmonata</taxon>
        <taxon>Sacoglossa</taxon>
        <taxon>Placobranchoidea</taxon>
        <taxon>Plakobranchidae</taxon>
        <taxon>Plakobranchus</taxon>
    </lineage>
</organism>
<gene>
    <name evidence="1" type="ORF">PoB_002015800</name>
</gene>
<proteinExistence type="predicted"/>
<evidence type="ECO:0000313" key="1">
    <source>
        <dbReference type="EMBL" id="GFN93652.1"/>
    </source>
</evidence>
<name>A0AAV3ZGR5_9GAST</name>
<dbReference type="Proteomes" id="UP000735302">
    <property type="component" value="Unassembled WGS sequence"/>
</dbReference>